<evidence type="ECO:0000256" key="2">
    <source>
        <dbReference type="ARBA" id="ARBA00010472"/>
    </source>
</evidence>
<keyword evidence="5" id="KW-0722">Serine protease inhibitor</keyword>
<reference evidence="9 10" key="1">
    <citation type="submission" date="2020-08" db="EMBL/GenBank/DDBJ databases">
        <title>Sequencing the genomes of 1000 actinobacteria strains.</title>
        <authorList>
            <person name="Klenk H.-P."/>
        </authorList>
    </citation>
    <scope>NUCLEOTIDE SEQUENCE [LARGE SCALE GENOMIC DNA]</scope>
    <source>
        <strain evidence="9 10">DSM 23694</strain>
    </source>
</reference>
<dbReference type="Proteomes" id="UP000523863">
    <property type="component" value="Unassembled WGS sequence"/>
</dbReference>
<feature type="chain" id="PRO_5038570106" evidence="7">
    <location>
        <begin position="22"/>
        <end position="143"/>
    </location>
</feature>
<dbReference type="AlphaFoldDB" id="A0A7W8YBQ1"/>
<keyword evidence="4" id="KW-0646">Protease inhibitor</keyword>
<keyword evidence="7" id="KW-0732">Signal</keyword>
<evidence type="ECO:0000313" key="10">
    <source>
        <dbReference type="Proteomes" id="UP000523863"/>
    </source>
</evidence>
<dbReference type="SUPFAM" id="SSF55399">
    <property type="entry name" value="Subtilisin inhibitor"/>
    <property type="match status" value="1"/>
</dbReference>
<evidence type="ECO:0000256" key="4">
    <source>
        <dbReference type="ARBA" id="ARBA00022690"/>
    </source>
</evidence>
<keyword evidence="3" id="KW-0964">Secreted</keyword>
<comment type="subcellular location">
    <subcellularLocation>
        <location evidence="1">Secreted</location>
    </subcellularLocation>
</comment>
<comment type="similarity">
    <text evidence="2">Belongs to the protease inhibitor I16 (SSI) family.</text>
</comment>
<evidence type="ECO:0000256" key="5">
    <source>
        <dbReference type="ARBA" id="ARBA00022900"/>
    </source>
</evidence>
<dbReference type="Gene3D" id="3.30.350.10">
    <property type="entry name" value="Subtilisin inhibitor-like"/>
    <property type="match status" value="1"/>
</dbReference>
<dbReference type="Pfam" id="PF00720">
    <property type="entry name" value="SSI"/>
    <property type="match status" value="1"/>
</dbReference>
<dbReference type="RefSeq" id="WP_183642456.1">
    <property type="nucleotide sequence ID" value="NZ_JACHBL010000001.1"/>
</dbReference>
<evidence type="ECO:0000259" key="8">
    <source>
        <dbReference type="Pfam" id="PF00720"/>
    </source>
</evidence>
<keyword evidence="6" id="KW-1015">Disulfide bond</keyword>
<evidence type="ECO:0000256" key="3">
    <source>
        <dbReference type="ARBA" id="ARBA00022525"/>
    </source>
</evidence>
<gene>
    <name evidence="9" type="ORF">BKA12_001651</name>
</gene>
<feature type="domain" description="Subtilisin inhibitor" evidence="8">
    <location>
        <begin position="43"/>
        <end position="113"/>
    </location>
</feature>
<keyword evidence="10" id="KW-1185">Reference proteome</keyword>
<evidence type="ECO:0000256" key="7">
    <source>
        <dbReference type="SAM" id="SignalP"/>
    </source>
</evidence>
<comment type="caution">
    <text evidence="9">The sequence shown here is derived from an EMBL/GenBank/DDBJ whole genome shotgun (WGS) entry which is preliminary data.</text>
</comment>
<sequence>MKFFRILTACLVVSSCLTLTACGNSPAKDSMDADLTIEIRPDGTTIGQTYRLVCLEGQPAEGTDHPRAAASCEVLLNHGEQLRALPRKDQICTEIYGGPQEATITGTFNGESVIKQLSRTNGCEIREWNLFEPLVGPGGAEGI</sequence>
<dbReference type="PROSITE" id="PS51257">
    <property type="entry name" value="PROKAR_LIPOPROTEIN"/>
    <property type="match status" value="1"/>
</dbReference>
<accession>A0A7W8YBQ1</accession>
<dbReference type="EMBL" id="JACHBL010000001">
    <property type="protein sequence ID" value="MBB5598571.1"/>
    <property type="molecule type" value="Genomic_DNA"/>
</dbReference>
<evidence type="ECO:0000256" key="1">
    <source>
        <dbReference type="ARBA" id="ARBA00004613"/>
    </source>
</evidence>
<organism evidence="9 10">
    <name type="scientific">Neomicrococcus lactis</name>
    <dbReference type="NCBI Taxonomy" id="732241"/>
    <lineage>
        <taxon>Bacteria</taxon>
        <taxon>Bacillati</taxon>
        <taxon>Actinomycetota</taxon>
        <taxon>Actinomycetes</taxon>
        <taxon>Micrococcales</taxon>
        <taxon>Micrococcaceae</taxon>
        <taxon>Neomicrococcus</taxon>
    </lineage>
</organism>
<evidence type="ECO:0000313" key="9">
    <source>
        <dbReference type="EMBL" id="MBB5598571.1"/>
    </source>
</evidence>
<feature type="signal peptide" evidence="7">
    <location>
        <begin position="1"/>
        <end position="21"/>
    </location>
</feature>
<dbReference type="GO" id="GO:0005576">
    <property type="term" value="C:extracellular region"/>
    <property type="evidence" value="ECO:0007669"/>
    <property type="project" value="UniProtKB-SubCell"/>
</dbReference>
<protein>
    <submittedName>
        <fullName evidence="9">Uncharacterized lipoprotein YehR (DUF1307 family)</fullName>
    </submittedName>
</protein>
<dbReference type="InterPro" id="IPR036819">
    <property type="entry name" value="Subtilisin_inhibitor-like_sf"/>
</dbReference>
<keyword evidence="9" id="KW-0449">Lipoprotein</keyword>
<name>A0A7W8YBQ1_9MICC</name>
<proteinExistence type="inferred from homology"/>
<evidence type="ECO:0000256" key="6">
    <source>
        <dbReference type="ARBA" id="ARBA00023157"/>
    </source>
</evidence>
<dbReference type="GO" id="GO:0004867">
    <property type="term" value="F:serine-type endopeptidase inhibitor activity"/>
    <property type="evidence" value="ECO:0007669"/>
    <property type="project" value="UniProtKB-KW"/>
</dbReference>
<dbReference type="InterPro" id="IPR023549">
    <property type="entry name" value="Subtilisin_inhibitor"/>
</dbReference>